<keyword evidence="5" id="KW-0233">DNA recombination</keyword>
<dbReference type="InterPro" id="IPR013762">
    <property type="entry name" value="Integrase-like_cat_sf"/>
</dbReference>
<evidence type="ECO:0000256" key="2">
    <source>
        <dbReference type="ARBA" id="ARBA00016082"/>
    </source>
</evidence>
<dbReference type="GO" id="GO:0075713">
    <property type="term" value="P:establishment of integrated proviral latency"/>
    <property type="evidence" value="ECO:0007669"/>
    <property type="project" value="UniProtKB-KW"/>
</dbReference>
<dbReference type="PANTHER" id="PTHR30349:SF94">
    <property type="entry name" value="INTEGRASE_RECOMBINASE HI_1414-RELATED"/>
    <property type="match status" value="1"/>
</dbReference>
<dbReference type="InterPro" id="IPR050090">
    <property type="entry name" value="Tyrosine_recombinase_XerCD"/>
</dbReference>
<dbReference type="GO" id="GO:0044826">
    <property type="term" value="P:viral genome integration into host DNA"/>
    <property type="evidence" value="ECO:0007669"/>
    <property type="project" value="UniProtKB-KW"/>
</dbReference>
<keyword evidence="6" id="KW-1179">Viral genome integration</keyword>
<proteinExistence type="inferred from homology"/>
<dbReference type="CDD" id="cd00796">
    <property type="entry name" value="INT_Rci_Hp1_C"/>
    <property type="match status" value="1"/>
</dbReference>
<dbReference type="Pfam" id="PF00589">
    <property type="entry name" value="Phage_integrase"/>
    <property type="match status" value="1"/>
</dbReference>
<dbReference type="InterPro" id="IPR011010">
    <property type="entry name" value="DNA_brk_join_enz"/>
</dbReference>
<reference evidence="8 9" key="1">
    <citation type="submission" date="2018-07" db="EMBL/GenBank/DDBJ databases">
        <title>Complete sequence of phage GP4.</title>
        <authorList>
            <person name="Wang R."/>
            <person name="Tong Y."/>
            <person name="Liu H."/>
        </authorList>
    </citation>
    <scope>NUCLEOTIDE SEQUENCE [LARGE SCALE GENOMIC DNA]</scope>
</reference>
<organism evidence="8 9">
    <name type="scientific">Ralstonia phage GP4</name>
    <dbReference type="NCBI Taxonomy" id="2282904"/>
    <lineage>
        <taxon>Viruses</taxon>
        <taxon>Duplodnaviria</taxon>
        <taxon>Heunggongvirae</taxon>
        <taxon>Uroviricota</taxon>
        <taxon>Caudoviricetes</taxon>
        <taxon>Gervaisevirus</taxon>
        <taxon>Gervaisevirus GP4</taxon>
    </lineage>
</organism>
<evidence type="ECO:0000256" key="3">
    <source>
        <dbReference type="ARBA" id="ARBA00022679"/>
    </source>
</evidence>
<dbReference type="KEGG" id="vg:65067719"/>
<dbReference type="GeneID" id="65067719"/>
<keyword evidence="6" id="KW-0229">DNA integration</keyword>
<evidence type="ECO:0000313" key="8">
    <source>
        <dbReference type="EMBL" id="AXG67754.1"/>
    </source>
</evidence>
<keyword evidence="6" id="KW-1160">Virus entry into host cell</keyword>
<evidence type="ECO:0000256" key="6">
    <source>
        <dbReference type="ARBA" id="ARBA00023195"/>
    </source>
</evidence>
<evidence type="ECO:0000256" key="1">
    <source>
        <dbReference type="ARBA" id="ARBA00008857"/>
    </source>
</evidence>
<dbReference type="GO" id="GO:0016787">
    <property type="term" value="F:hydrolase activity"/>
    <property type="evidence" value="ECO:0007669"/>
    <property type="project" value="UniProtKB-KW"/>
</dbReference>
<dbReference type="PROSITE" id="PS51898">
    <property type="entry name" value="TYR_RECOMBINASE"/>
    <property type="match status" value="1"/>
</dbReference>
<dbReference type="SUPFAM" id="SSF56349">
    <property type="entry name" value="DNA breaking-rejoining enzymes"/>
    <property type="match status" value="1"/>
</dbReference>
<feature type="domain" description="Tyr recombinase" evidence="7">
    <location>
        <begin position="178"/>
        <end position="354"/>
    </location>
</feature>
<dbReference type="EMBL" id="MH638294">
    <property type="protein sequence ID" value="AXG67754.1"/>
    <property type="molecule type" value="Genomic_DNA"/>
</dbReference>
<evidence type="ECO:0000256" key="5">
    <source>
        <dbReference type="ARBA" id="ARBA00023172"/>
    </source>
</evidence>
<dbReference type="GO" id="GO:0006310">
    <property type="term" value="P:DNA recombination"/>
    <property type="evidence" value="ECO:0007669"/>
    <property type="project" value="UniProtKB-KW"/>
</dbReference>
<evidence type="ECO:0000256" key="4">
    <source>
        <dbReference type="ARBA" id="ARBA00022801"/>
    </source>
</evidence>
<name>A0A345GTZ0_9CAUD</name>
<sequence length="400" mass="45623">MGTITKRTRKDGSIGYTAQIRLMRDGKPAHTESKTFDRRAAAETWMKKRETELSEPGALAALSAPDPSLGEIIERFLDEVAERRGLGRTQEGTLRAIAKSDLGQCKGSIITSATLVDYARDRIATDCVLPQTVNSDMSLLGTVFDLARPAWGYQLDPSAIADARKVCRHMGLTERPEERDRRPTRDELDRLMQHFHEAIRRRAYVTPLVKIAPFAIFSCRRQEEIVKLRWDDINAEEQSILVRDMKHPTKKKGNDVLCYLPDRAWRLLHSMPQIEERIFPYTTDAVSATFERACTWLGIEDLRFHDLRREGVSHLFETGLDIPQVTRVSAHKNWNVLRRYTRLKGTGDIYDGWKWLDIAIGIEPARPRRRGIELKRRGPGDNSAALAAQAAARRERRISA</sequence>
<keyword evidence="9" id="KW-1185">Reference proteome</keyword>
<dbReference type="InterPro" id="IPR002104">
    <property type="entry name" value="Integrase_catalytic"/>
</dbReference>
<dbReference type="Gene3D" id="1.10.443.10">
    <property type="entry name" value="Intergrase catalytic core"/>
    <property type="match status" value="1"/>
</dbReference>
<dbReference type="GO" id="GO:0003677">
    <property type="term" value="F:DNA binding"/>
    <property type="evidence" value="ECO:0007669"/>
    <property type="project" value="InterPro"/>
</dbReference>
<keyword evidence="4" id="KW-0378">Hydrolase</keyword>
<dbReference type="Proteomes" id="UP000259464">
    <property type="component" value="Segment"/>
</dbReference>
<evidence type="ECO:0000313" key="9">
    <source>
        <dbReference type="Proteomes" id="UP000259464"/>
    </source>
</evidence>
<accession>A0A345GTZ0</accession>
<evidence type="ECO:0000259" key="7">
    <source>
        <dbReference type="PROSITE" id="PS51898"/>
    </source>
</evidence>
<dbReference type="PANTHER" id="PTHR30349">
    <property type="entry name" value="PHAGE INTEGRASE-RELATED"/>
    <property type="match status" value="1"/>
</dbReference>
<keyword evidence="3" id="KW-0808">Transferase</keyword>
<dbReference type="RefSeq" id="YP_010078791.1">
    <property type="nucleotide sequence ID" value="NC_054964.1"/>
</dbReference>
<dbReference type="GO" id="GO:0015074">
    <property type="term" value="P:DNA integration"/>
    <property type="evidence" value="ECO:0007669"/>
    <property type="project" value="InterPro"/>
</dbReference>
<dbReference type="GO" id="GO:0016740">
    <property type="term" value="F:transferase activity"/>
    <property type="evidence" value="ECO:0007669"/>
    <property type="project" value="UniProtKB-KW"/>
</dbReference>
<comment type="similarity">
    <text evidence="1">Belongs to the 'phage' integrase family.</text>
</comment>
<protein>
    <recommendedName>
        <fullName evidence="2">Integrase</fullName>
    </recommendedName>
</protein>